<feature type="domain" description="Major facilitator superfamily (MFS) profile" evidence="9">
    <location>
        <begin position="23"/>
        <end position="472"/>
    </location>
</feature>
<evidence type="ECO:0000256" key="1">
    <source>
        <dbReference type="ARBA" id="ARBA00004651"/>
    </source>
</evidence>
<dbReference type="PANTHER" id="PTHR42718:SF46">
    <property type="entry name" value="BLR6921 PROTEIN"/>
    <property type="match status" value="1"/>
</dbReference>
<dbReference type="SUPFAM" id="SSF103473">
    <property type="entry name" value="MFS general substrate transporter"/>
    <property type="match status" value="1"/>
</dbReference>
<proteinExistence type="predicted"/>
<evidence type="ECO:0000256" key="6">
    <source>
        <dbReference type="ARBA" id="ARBA00023136"/>
    </source>
</evidence>
<protein>
    <submittedName>
        <fullName evidence="10">MFS transporter</fullName>
    </submittedName>
</protein>
<dbReference type="InterPro" id="IPR036259">
    <property type="entry name" value="MFS_trans_sf"/>
</dbReference>
<feature type="transmembrane region" description="Helical" evidence="8">
    <location>
        <begin position="240"/>
        <end position="259"/>
    </location>
</feature>
<keyword evidence="2" id="KW-0813">Transport</keyword>
<feature type="transmembrane region" description="Helical" evidence="8">
    <location>
        <begin position="321"/>
        <end position="342"/>
    </location>
</feature>
<dbReference type="Gene3D" id="1.20.1250.20">
    <property type="entry name" value="MFS general substrate transporter like domains"/>
    <property type="match status" value="2"/>
</dbReference>
<feature type="transmembrane region" description="Helical" evidence="8">
    <location>
        <begin position="210"/>
        <end position="228"/>
    </location>
</feature>
<comment type="caution">
    <text evidence="10">The sequence shown here is derived from an EMBL/GenBank/DDBJ whole genome shotgun (WGS) entry which is preliminary data.</text>
</comment>
<reference evidence="10 11" key="1">
    <citation type="submission" date="2024-09" db="EMBL/GenBank/DDBJ databases">
        <authorList>
            <person name="Sun Q."/>
            <person name="Mori K."/>
        </authorList>
    </citation>
    <scope>NUCLEOTIDE SEQUENCE [LARGE SCALE GENOMIC DNA]</scope>
    <source>
        <strain evidence="10 11">JCM 3331</strain>
    </source>
</reference>
<keyword evidence="6 8" id="KW-0472">Membrane</keyword>
<feature type="transmembrane region" description="Helical" evidence="8">
    <location>
        <begin position="349"/>
        <end position="369"/>
    </location>
</feature>
<feature type="transmembrane region" description="Helical" evidence="8">
    <location>
        <begin position="448"/>
        <end position="468"/>
    </location>
</feature>
<dbReference type="Proteomes" id="UP001589710">
    <property type="component" value="Unassembled WGS sequence"/>
</dbReference>
<feature type="transmembrane region" description="Helical" evidence="8">
    <location>
        <begin position="61"/>
        <end position="81"/>
    </location>
</feature>
<evidence type="ECO:0000256" key="8">
    <source>
        <dbReference type="SAM" id="Phobius"/>
    </source>
</evidence>
<feature type="transmembrane region" description="Helical" evidence="8">
    <location>
        <begin position="20"/>
        <end position="41"/>
    </location>
</feature>
<evidence type="ECO:0000259" key="9">
    <source>
        <dbReference type="PROSITE" id="PS50850"/>
    </source>
</evidence>
<evidence type="ECO:0000256" key="3">
    <source>
        <dbReference type="ARBA" id="ARBA00022475"/>
    </source>
</evidence>
<dbReference type="EMBL" id="JBHMCG010000007">
    <property type="protein sequence ID" value="MFB9571290.1"/>
    <property type="molecule type" value="Genomic_DNA"/>
</dbReference>
<keyword evidence="4 8" id="KW-0812">Transmembrane</keyword>
<name>A0ABV5R0D1_9ACTN</name>
<feature type="transmembrane region" description="Helical" evidence="8">
    <location>
        <begin position="177"/>
        <end position="198"/>
    </location>
</feature>
<evidence type="ECO:0000256" key="4">
    <source>
        <dbReference type="ARBA" id="ARBA00022692"/>
    </source>
</evidence>
<keyword evidence="5 8" id="KW-1133">Transmembrane helix</keyword>
<evidence type="ECO:0000256" key="7">
    <source>
        <dbReference type="ARBA" id="ARBA00023251"/>
    </source>
</evidence>
<dbReference type="PROSITE" id="PS50850">
    <property type="entry name" value="MFS"/>
    <property type="match status" value="1"/>
</dbReference>
<dbReference type="InterPro" id="IPR020846">
    <property type="entry name" value="MFS_dom"/>
</dbReference>
<evidence type="ECO:0000313" key="10">
    <source>
        <dbReference type="EMBL" id="MFB9571290.1"/>
    </source>
</evidence>
<keyword evidence="11" id="KW-1185">Reference proteome</keyword>
<evidence type="ECO:0000256" key="2">
    <source>
        <dbReference type="ARBA" id="ARBA00022448"/>
    </source>
</evidence>
<dbReference type="RefSeq" id="WP_345516992.1">
    <property type="nucleotide sequence ID" value="NZ_BAAAXD010000042.1"/>
</dbReference>
<organism evidence="10 11">
    <name type="scientific">Streptomyces yanii</name>
    <dbReference type="NCBI Taxonomy" id="78510"/>
    <lineage>
        <taxon>Bacteria</taxon>
        <taxon>Bacillati</taxon>
        <taxon>Actinomycetota</taxon>
        <taxon>Actinomycetes</taxon>
        <taxon>Kitasatosporales</taxon>
        <taxon>Streptomycetaceae</taxon>
        <taxon>Streptomyces</taxon>
    </lineage>
</organism>
<accession>A0ABV5R0D1</accession>
<feature type="transmembrane region" description="Helical" evidence="8">
    <location>
        <begin position="375"/>
        <end position="397"/>
    </location>
</feature>
<sequence length="472" mass="47893">MSVTQPRSQSAPSGPAPGSVRGVVGLLVLFELTSGFLQGGITPLIPAIRDMLGISPGTAQWITAVQFLSAAVCVPAFGRLGDRYGHRLMLRVALACVTAGSTLVALAPDVTLLLAGRVLLGPLAALLALEIGLCRDRLGPQASRRAVGLLVSSLVLGSMLGSFTTGLLDRLLGGVRPTLWCFAVLAAACVLLSIRGIPETRHKASGRMDWAGAGLLSVALVLFLAAVSQGGTRGWSSPGTLAGLATALVLFALWVRWELRQEHPLVDVRSAAGRAVAPHLASGFALGVVMLAEPVVAVSYLDAAPETTGYGFGLAAWQIGLWGGIPHLAGFLTAATSASVAARIGLRRMLVLAFGLVAAGNTALVAAHSSLHGFALAYAVAGAGTGLASGGLPTVIVEASPADRSASAVAVYNNLKTLGGSIAGAAFAAILGTLLADGTTTPALSAYLTVWSLCAVVTTTALLLTLLAPRRD</sequence>
<dbReference type="PANTHER" id="PTHR42718">
    <property type="entry name" value="MAJOR FACILITATOR SUPERFAMILY MULTIDRUG TRANSPORTER MFSC"/>
    <property type="match status" value="1"/>
</dbReference>
<keyword evidence="7" id="KW-0046">Antibiotic resistance</keyword>
<feature type="transmembrane region" description="Helical" evidence="8">
    <location>
        <begin position="88"/>
        <end position="108"/>
    </location>
</feature>
<feature type="transmembrane region" description="Helical" evidence="8">
    <location>
        <begin position="280"/>
        <end position="301"/>
    </location>
</feature>
<evidence type="ECO:0000313" key="11">
    <source>
        <dbReference type="Proteomes" id="UP001589710"/>
    </source>
</evidence>
<feature type="transmembrane region" description="Helical" evidence="8">
    <location>
        <begin position="114"/>
        <end position="134"/>
    </location>
</feature>
<evidence type="ECO:0000256" key="5">
    <source>
        <dbReference type="ARBA" id="ARBA00022989"/>
    </source>
</evidence>
<comment type="subcellular location">
    <subcellularLocation>
        <location evidence="1">Cell membrane</location>
        <topology evidence="1">Multi-pass membrane protein</topology>
    </subcellularLocation>
</comment>
<feature type="transmembrane region" description="Helical" evidence="8">
    <location>
        <begin position="146"/>
        <end position="165"/>
    </location>
</feature>
<dbReference type="InterPro" id="IPR011701">
    <property type="entry name" value="MFS"/>
</dbReference>
<feature type="transmembrane region" description="Helical" evidence="8">
    <location>
        <begin position="418"/>
        <end position="436"/>
    </location>
</feature>
<keyword evidence="3" id="KW-1003">Cell membrane</keyword>
<gene>
    <name evidence="10" type="ORF">ACFFTL_02745</name>
</gene>
<dbReference type="Pfam" id="PF07690">
    <property type="entry name" value="MFS_1"/>
    <property type="match status" value="1"/>
</dbReference>